<gene>
    <name evidence="1" type="ORF">ERS007657_04088</name>
    <name evidence="2" type="ORF">ERS007661_03810</name>
</gene>
<dbReference type="Proteomes" id="UP000046680">
    <property type="component" value="Unassembled WGS sequence"/>
</dbReference>
<sequence length="56" mass="5835">MYASHSGTTPAAIGRNLLVGCSRSASTSRTSLTRYTAEAARLNTTKAIDTLLSTST</sequence>
<organism evidence="1 4">
    <name type="scientific">Mycobacterium tuberculosis</name>
    <dbReference type="NCBI Taxonomy" id="1773"/>
    <lineage>
        <taxon>Bacteria</taxon>
        <taxon>Bacillati</taxon>
        <taxon>Actinomycetota</taxon>
        <taxon>Actinomycetes</taxon>
        <taxon>Mycobacteriales</taxon>
        <taxon>Mycobacteriaceae</taxon>
        <taxon>Mycobacterium</taxon>
        <taxon>Mycobacterium tuberculosis complex</taxon>
    </lineage>
</organism>
<reference evidence="3 4" key="1">
    <citation type="submission" date="2015-03" db="EMBL/GenBank/DDBJ databases">
        <authorList>
            <consortium name="Pathogen Informatics"/>
        </authorList>
    </citation>
    <scope>NUCLEOTIDE SEQUENCE [LARGE SCALE GENOMIC DNA]</scope>
    <source>
        <strain evidence="1 4">C09601061</strain>
        <strain evidence="2 3">D00501624</strain>
    </source>
</reference>
<proteinExistence type="predicted"/>
<evidence type="ECO:0000313" key="3">
    <source>
        <dbReference type="Proteomes" id="UP000039217"/>
    </source>
</evidence>
<evidence type="ECO:0000313" key="1">
    <source>
        <dbReference type="EMBL" id="CFS11468.1"/>
    </source>
</evidence>
<accession>A0A654U6A9</accession>
<dbReference type="EMBL" id="CQQC01001871">
    <property type="protein sequence ID" value="CNW30941.1"/>
    <property type="molecule type" value="Genomic_DNA"/>
</dbReference>
<dbReference type="Proteomes" id="UP000039217">
    <property type="component" value="Unassembled WGS sequence"/>
</dbReference>
<dbReference type="AlphaFoldDB" id="A0A654U6A9"/>
<evidence type="ECO:0000313" key="2">
    <source>
        <dbReference type="EMBL" id="CNW30941.1"/>
    </source>
</evidence>
<evidence type="ECO:0000313" key="4">
    <source>
        <dbReference type="Proteomes" id="UP000046680"/>
    </source>
</evidence>
<name>A0A654U6A9_MYCTX</name>
<dbReference type="EMBL" id="CGCX01002403">
    <property type="protein sequence ID" value="CFS11468.1"/>
    <property type="molecule type" value="Genomic_DNA"/>
</dbReference>
<protein>
    <submittedName>
        <fullName evidence="1">Uncharacterized protein</fullName>
    </submittedName>
</protein>